<feature type="transmembrane region" description="Helical" evidence="8">
    <location>
        <begin position="271"/>
        <end position="291"/>
    </location>
</feature>
<keyword evidence="6 8" id="KW-1133">Transmembrane helix</keyword>
<feature type="transmembrane region" description="Helical" evidence="8">
    <location>
        <begin position="54"/>
        <end position="75"/>
    </location>
</feature>
<keyword evidence="7 8" id="KW-0472">Membrane</keyword>
<evidence type="ECO:0000256" key="4">
    <source>
        <dbReference type="ARBA" id="ARBA00022679"/>
    </source>
</evidence>
<evidence type="ECO:0000313" key="10">
    <source>
        <dbReference type="Proteomes" id="UP000547674"/>
    </source>
</evidence>
<name>A0A7Y2H1M6_UNCEI</name>
<gene>
    <name evidence="9" type="ORF">HKN21_05145</name>
</gene>
<dbReference type="InterPro" id="IPR050297">
    <property type="entry name" value="LipidA_mod_glycosyltrf_83"/>
</dbReference>
<dbReference type="AlphaFoldDB" id="A0A7Y2H1M6"/>
<organism evidence="9 10">
    <name type="scientific">Eiseniibacteriota bacterium</name>
    <dbReference type="NCBI Taxonomy" id="2212470"/>
    <lineage>
        <taxon>Bacteria</taxon>
        <taxon>Candidatus Eiseniibacteriota</taxon>
    </lineage>
</organism>
<feature type="non-terminal residue" evidence="9">
    <location>
        <position position="1"/>
    </location>
</feature>
<feature type="transmembrane region" description="Helical" evidence="8">
    <location>
        <begin position="81"/>
        <end position="114"/>
    </location>
</feature>
<dbReference type="GO" id="GO:0009103">
    <property type="term" value="P:lipopolysaccharide biosynthetic process"/>
    <property type="evidence" value="ECO:0007669"/>
    <property type="project" value="UniProtKB-ARBA"/>
</dbReference>
<evidence type="ECO:0000256" key="5">
    <source>
        <dbReference type="ARBA" id="ARBA00022692"/>
    </source>
</evidence>
<keyword evidence="2" id="KW-1003">Cell membrane</keyword>
<evidence type="ECO:0008006" key="11">
    <source>
        <dbReference type="Google" id="ProtNLM"/>
    </source>
</evidence>
<comment type="subcellular location">
    <subcellularLocation>
        <location evidence="1">Cell membrane</location>
        <topology evidence="1">Multi-pass membrane protein</topology>
    </subcellularLocation>
</comment>
<feature type="transmembrane region" description="Helical" evidence="8">
    <location>
        <begin position="243"/>
        <end position="264"/>
    </location>
</feature>
<keyword evidence="5 8" id="KW-0812">Transmembrane</keyword>
<feature type="transmembrane region" description="Helical" evidence="8">
    <location>
        <begin position="297"/>
        <end position="314"/>
    </location>
</feature>
<reference evidence="9 10" key="1">
    <citation type="submission" date="2020-03" db="EMBL/GenBank/DDBJ databases">
        <title>Metabolic flexibility allows generalist bacteria to become dominant in a frequently disturbed ecosystem.</title>
        <authorList>
            <person name="Chen Y.-J."/>
            <person name="Leung P.M."/>
            <person name="Bay S.K."/>
            <person name="Hugenholtz P."/>
            <person name="Kessler A.J."/>
            <person name="Shelley G."/>
            <person name="Waite D.W."/>
            <person name="Cook P.L."/>
            <person name="Greening C."/>
        </authorList>
    </citation>
    <scope>NUCLEOTIDE SEQUENCE [LARGE SCALE GENOMIC DNA]</scope>
    <source>
        <strain evidence="9">SS_bin_28</strain>
    </source>
</reference>
<keyword evidence="3" id="KW-0328">Glycosyltransferase</keyword>
<evidence type="ECO:0000256" key="7">
    <source>
        <dbReference type="ARBA" id="ARBA00023136"/>
    </source>
</evidence>
<dbReference type="Proteomes" id="UP000547674">
    <property type="component" value="Unassembled WGS sequence"/>
</dbReference>
<proteinExistence type="predicted"/>
<dbReference type="GO" id="GO:0005886">
    <property type="term" value="C:plasma membrane"/>
    <property type="evidence" value="ECO:0007669"/>
    <property type="project" value="UniProtKB-SubCell"/>
</dbReference>
<comment type="caution">
    <text evidence="9">The sequence shown here is derived from an EMBL/GenBank/DDBJ whole genome shotgun (WGS) entry which is preliminary data.</text>
</comment>
<evidence type="ECO:0000256" key="6">
    <source>
        <dbReference type="ARBA" id="ARBA00022989"/>
    </source>
</evidence>
<dbReference type="GO" id="GO:0016763">
    <property type="term" value="F:pentosyltransferase activity"/>
    <property type="evidence" value="ECO:0007669"/>
    <property type="project" value="TreeGrafter"/>
</dbReference>
<dbReference type="PANTHER" id="PTHR33908:SF11">
    <property type="entry name" value="MEMBRANE PROTEIN"/>
    <property type="match status" value="1"/>
</dbReference>
<feature type="transmembrane region" description="Helical" evidence="8">
    <location>
        <begin position="20"/>
        <end position="42"/>
    </location>
</feature>
<accession>A0A7Y2H1M6</accession>
<evidence type="ECO:0000256" key="3">
    <source>
        <dbReference type="ARBA" id="ARBA00022676"/>
    </source>
</evidence>
<sequence>PSSKAGQAVNLVLGLWLVGVGAWVARLLFGAVAGAWCGLILLFEPTHILMPTFLMSEVLCGAAFLTFLGCLIQWGQGSKAIWLPVAGVFAVLGGLTRGHVFLLVPAAIFALWVAQTLNWKRALLAVIVLGLMTTGSVGLWSERNESALGHRVLVATNAGINLLLGNNPNAKGGRADPPEGVPQTGDEVRDEQIAFDRATEYIQQNPGRSVAMLPLKAGRLWAFAPALTYRAELAEKLGKGASWAWMGLAQGVHLFLFLGLYFAFRERQKFRLGWTMVLVVALVWTAGHLPFLGGARYLFPIYTLLFVVALGSIWPRESDV</sequence>
<keyword evidence="4" id="KW-0808">Transferase</keyword>
<dbReference type="PANTHER" id="PTHR33908">
    <property type="entry name" value="MANNOSYLTRANSFERASE YKCB-RELATED"/>
    <property type="match status" value="1"/>
</dbReference>
<evidence type="ECO:0000313" key="9">
    <source>
        <dbReference type="EMBL" id="NNF06126.1"/>
    </source>
</evidence>
<feature type="transmembrane region" description="Helical" evidence="8">
    <location>
        <begin position="121"/>
        <end position="141"/>
    </location>
</feature>
<protein>
    <recommendedName>
        <fullName evidence="11">Glycosyltransferase RgtA/B/C/D-like domain-containing protein</fullName>
    </recommendedName>
</protein>
<evidence type="ECO:0000256" key="1">
    <source>
        <dbReference type="ARBA" id="ARBA00004651"/>
    </source>
</evidence>
<dbReference type="EMBL" id="JABDJR010000193">
    <property type="protein sequence ID" value="NNF06126.1"/>
    <property type="molecule type" value="Genomic_DNA"/>
</dbReference>
<evidence type="ECO:0000256" key="8">
    <source>
        <dbReference type="SAM" id="Phobius"/>
    </source>
</evidence>
<evidence type="ECO:0000256" key="2">
    <source>
        <dbReference type="ARBA" id="ARBA00022475"/>
    </source>
</evidence>